<keyword evidence="3" id="KW-1185">Reference proteome</keyword>
<proteinExistence type="predicted"/>
<evidence type="ECO:0000256" key="1">
    <source>
        <dbReference type="SAM" id="Phobius"/>
    </source>
</evidence>
<dbReference type="EMBL" id="CMVM020000020">
    <property type="status" value="NOT_ANNOTATED_CDS"/>
    <property type="molecule type" value="Genomic_DNA"/>
</dbReference>
<keyword evidence="1" id="KW-1133">Transmembrane helix</keyword>
<dbReference type="Proteomes" id="UP000024404">
    <property type="component" value="Unassembled WGS sequence"/>
</dbReference>
<feature type="transmembrane region" description="Helical" evidence="1">
    <location>
        <begin position="42"/>
        <end position="61"/>
    </location>
</feature>
<dbReference type="AlphaFoldDB" id="A0A8R1TSG4"/>
<reference evidence="2" key="2">
    <citation type="submission" date="2022-06" db="UniProtKB">
        <authorList>
            <consortium name="EnsemblMetazoa"/>
        </authorList>
    </citation>
    <scope>IDENTIFICATION</scope>
</reference>
<name>A0A8R1TSG4_ONCVO</name>
<protein>
    <submittedName>
        <fullName evidence="2">Uncharacterized protein</fullName>
    </submittedName>
</protein>
<keyword evidence="1" id="KW-0812">Transmembrane</keyword>
<accession>A0A8R1TSG4</accession>
<dbReference type="EnsemblMetazoa" id="OVOC343.1">
    <property type="protein sequence ID" value="OVOC343.1"/>
    <property type="gene ID" value="WBGene00237152"/>
</dbReference>
<keyword evidence="1" id="KW-0472">Membrane</keyword>
<reference evidence="3" key="1">
    <citation type="submission" date="2013-10" db="EMBL/GenBank/DDBJ databases">
        <title>Genome sequencing of Onchocerca volvulus.</title>
        <authorList>
            <person name="Cotton J."/>
            <person name="Tsai J."/>
            <person name="Stanley E."/>
            <person name="Tracey A."/>
            <person name="Holroyd N."/>
            <person name="Lustigman S."/>
            <person name="Berriman M."/>
        </authorList>
    </citation>
    <scope>NUCLEOTIDE SEQUENCE</scope>
</reference>
<sequence length="116" mass="13300">MKQLPTLTFPKLSFRPISGTSFCIDFLAKYITICLGLRLSEFFVYVVLIVTAYRIVTYRNLVLQFNLNQPGNFMLFFLLTQRLVHSTVPLLLTKSDPPEAHIQCPCFIQASKSSTY</sequence>
<evidence type="ECO:0000313" key="2">
    <source>
        <dbReference type="EnsemblMetazoa" id="OVOC343.1"/>
    </source>
</evidence>
<organism evidence="2 3">
    <name type="scientific">Onchocerca volvulus</name>
    <dbReference type="NCBI Taxonomy" id="6282"/>
    <lineage>
        <taxon>Eukaryota</taxon>
        <taxon>Metazoa</taxon>
        <taxon>Ecdysozoa</taxon>
        <taxon>Nematoda</taxon>
        <taxon>Chromadorea</taxon>
        <taxon>Rhabditida</taxon>
        <taxon>Spirurina</taxon>
        <taxon>Spiruromorpha</taxon>
        <taxon>Filarioidea</taxon>
        <taxon>Onchocercidae</taxon>
        <taxon>Onchocerca</taxon>
    </lineage>
</organism>
<evidence type="ECO:0000313" key="3">
    <source>
        <dbReference type="Proteomes" id="UP000024404"/>
    </source>
</evidence>